<evidence type="ECO:0000313" key="2">
    <source>
        <dbReference type="EMBL" id="MBT1686433.1"/>
    </source>
</evidence>
<dbReference type="InterPro" id="IPR003615">
    <property type="entry name" value="HNH_nuc"/>
</dbReference>
<accession>A0AAP2D6R6</accession>
<comment type="caution">
    <text evidence="2">The sequence shown here is derived from an EMBL/GenBank/DDBJ whole genome shotgun (WGS) entry which is preliminary data.</text>
</comment>
<dbReference type="GO" id="GO:0004519">
    <property type="term" value="F:endonuclease activity"/>
    <property type="evidence" value="ECO:0007669"/>
    <property type="project" value="UniProtKB-KW"/>
</dbReference>
<protein>
    <submittedName>
        <fullName evidence="2">HNH endonuclease</fullName>
    </submittedName>
</protein>
<dbReference type="Gene3D" id="1.10.30.50">
    <property type="match status" value="1"/>
</dbReference>
<dbReference type="Proteomes" id="UP001319180">
    <property type="component" value="Unassembled WGS sequence"/>
</dbReference>
<keyword evidence="2" id="KW-0540">Nuclease</keyword>
<name>A0AAP2D6R6_9BACT</name>
<keyword evidence="2" id="KW-0378">Hydrolase</keyword>
<dbReference type="GO" id="GO:0008270">
    <property type="term" value="F:zinc ion binding"/>
    <property type="evidence" value="ECO:0007669"/>
    <property type="project" value="InterPro"/>
</dbReference>
<dbReference type="EMBL" id="JAHESC010000008">
    <property type="protein sequence ID" value="MBT1686433.1"/>
    <property type="molecule type" value="Genomic_DNA"/>
</dbReference>
<dbReference type="RefSeq" id="WP_254089670.1">
    <property type="nucleotide sequence ID" value="NZ_JAHESC010000008.1"/>
</dbReference>
<dbReference type="AlphaFoldDB" id="A0AAP2D6R6"/>
<feature type="domain" description="HNH" evidence="1">
    <location>
        <begin position="70"/>
        <end position="112"/>
    </location>
</feature>
<evidence type="ECO:0000313" key="3">
    <source>
        <dbReference type="Proteomes" id="UP001319180"/>
    </source>
</evidence>
<dbReference type="InterPro" id="IPR002711">
    <property type="entry name" value="HNH"/>
</dbReference>
<keyword evidence="3" id="KW-1185">Reference proteome</keyword>
<sequence length="296" mass="33958">MIQLTSKNISLSSLAHLSAVTQTIMQGASFEDQVQKAKSKWNNKGSGLGQGAFADIKKTLLEMCVGVEICAYCEQNEATDIEHIFPKRLYPEKAFSWENYIFACSKCNTHHKSDKFKIFDPKNSVIETDITPKRGTFTKPPTEDSLFINQRIEDPMDFFELDLVNQQFIFTEKHPPGTRNYLKAKFTKEVLGLNTRATLIESRKKAVMFYISRLEKFVKASATTTHEELSNSINDDWKSVDHAKDFVQEKTRILSSIKKDILEYSHPTVWKELIRQRANLPKTNNLLLQAPEALTW</sequence>
<gene>
    <name evidence="2" type="ORF">KK078_07705</name>
</gene>
<evidence type="ECO:0000259" key="1">
    <source>
        <dbReference type="Pfam" id="PF01844"/>
    </source>
</evidence>
<dbReference type="GO" id="GO:0003676">
    <property type="term" value="F:nucleic acid binding"/>
    <property type="evidence" value="ECO:0007669"/>
    <property type="project" value="InterPro"/>
</dbReference>
<reference evidence="2 3" key="1">
    <citation type="submission" date="2021-05" db="EMBL/GenBank/DDBJ databases">
        <title>A Polyphasic approach of four new species of the genus Ohtaekwangia: Ohtaekwangia histidinii sp. nov., Ohtaekwangia cretensis sp. nov., Ohtaekwangia indiensis sp. nov., Ohtaekwangia reichenbachii sp. nov. from diverse environment.</title>
        <authorList>
            <person name="Octaviana S."/>
        </authorList>
    </citation>
    <scope>NUCLEOTIDE SEQUENCE [LARGE SCALE GENOMIC DNA]</scope>
    <source>
        <strain evidence="2 3">PWU37</strain>
    </source>
</reference>
<dbReference type="Pfam" id="PF01844">
    <property type="entry name" value="HNH"/>
    <property type="match status" value="1"/>
</dbReference>
<proteinExistence type="predicted"/>
<dbReference type="CDD" id="cd00085">
    <property type="entry name" value="HNHc"/>
    <property type="match status" value="1"/>
</dbReference>
<keyword evidence="2" id="KW-0255">Endonuclease</keyword>
<organism evidence="2 3">
    <name type="scientific">Dawidia soli</name>
    <dbReference type="NCBI Taxonomy" id="2782352"/>
    <lineage>
        <taxon>Bacteria</taxon>
        <taxon>Pseudomonadati</taxon>
        <taxon>Bacteroidota</taxon>
        <taxon>Cytophagia</taxon>
        <taxon>Cytophagales</taxon>
        <taxon>Chryseotaleaceae</taxon>
        <taxon>Dawidia</taxon>
    </lineage>
</organism>